<reference evidence="2 3" key="1">
    <citation type="submission" date="2021-03" db="EMBL/GenBank/DDBJ databases">
        <title>Genomic Encyclopedia of Type Strains, Phase IV (KMG-IV): sequencing the most valuable type-strain genomes for metagenomic binning, comparative biology and taxonomic classification.</title>
        <authorList>
            <person name="Goeker M."/>
        </authorList>
    </citation>
    <scope>NUCLEOTIDE SEQUENCE [LARGE SCALE GENOMIC DNA]</scope>
    <source>
        <strain evidence="2 3">DSM 101953</strain>
    </source>
</reference>
<sequence length="76" mass="9260">MKRTFWKEAVVYQICPRYTEINGEQAPADADSVFYYYQELIRLRKQHPIMVYADYELLLPEHEYIYAYTRTLEGEK</sequence>
<dbReference type="SUPFAM" id="SSF51445">
    <property type="entry name" value="(Trans)glycosidases"/>
    <property type="match status" value="1"/>
</dbReference>
<dbReference type="Gene3D" id="2.60.40.1180">
    <property type="entry name" value="Golgi alpha-mannosidase II"/>
    <property type="match status" value="1"/>
</dbReference>
<accession>A0ABS4NRW9</accession>
<proteinExistence type="predicted"/>
<evidence type="ECO:0000259" key="1">
    <source>
        <dbReference type="Pfam" id="PF00128"/>
    </source>
</evidence>
<evidence type="ECO:0000313" key="2">
    <source>
        <dbReference type="EMBL" id="MBP2112191.1"/>
    </source>
</evidence>
<protein>
    <submittedName>
        <fullName evidence="2">Glycosidase</fullName>
    </submittedName>
</protein>
<dbReference type="Pfam" id="PF00128">
    <property type="entry name" value="Alpha-amylase"/>
    <property type="match status" value="1"/>
</dbReference>
<gene>
    <name evidence="2" type="ORF">J2Z70_002345</name>
</gene>
<dbReference type="GO" id="GO:0016798">
    <property type="term" value="F:hydrolase activity, acting on glycosyl bonds"/>
    <property type="evidence" value="ECO:0007669"/>
    <property type="project" value="UniProtKB-KW"/>
</dbReference>
<feature type="domain" description="Glycosyl hydrolase family 13 catalytic" evidence="1">
    <location>
        <begin position="13"/>
        <end position="52"/>
    </location>
</feature>
<evidence type="ECO:0000313" key="3">
    <source>
        <dbReference type="Proteomes" id="UP000773462"/>
    </source>
</evidence>
<organism evidence="2 3">
    <name type="scientific">Paenibacillus silagei</name>
    <dbReference type="NCBI Taxonomy" id="1670801"/>
    <lineage>
        <taxon>Bacteria</taxon>
        <taxon>Bacillati</taxon>
        <taxon>Bacillota</taxon>
        <taxon>Bacilli</taxon>
        <taxon>Bacillales</taxon>
        <taxon>Paenibacillaceae</taxon>
        <taxon>Paenibacillus</taxon>
    </lineage>
</organism>
<name>A0ABS4NRW9_9BACL</name>
<dbReference type="InterPro" id="IPR017853">
    <property type="entry name" value="GH"/>
</dbReference>
<keyword evidence="3" id="KW-1185">Reference proteome</keyword>
<dbReference type="Proteomes" id="UP000773462">
    <property type="component" value="Unassembled WGS sequence"/>
</dbReference>
<comment type="caution">
    <text evidence="2">The sequence shown here is derived from an EMBL/GenBank/DDBJ whole genome shotgun (WGS) entry which is preliminary data.</text>
</comment>
<keyword evidence="2" id="KW-0378">Hydrolase</keyword>
<dbReference type="RefSeq" id="WP_209872848.1">
    <property type="nucleotide sequence ID" value="NZ_JAGGLV010000006.1"/>
</dbReference>
<dbReference type="InterPro" id="IPR006047">
    <property type="entry name" value="GH13_cat_dom"/>
</dbReference>
<keyword evidence="2" id="KW-0326">Glycosidase</keyword>
<dbReference type="Gene3D" id="3.20.20.80">
    <property type="entry name" value="Glycosidases"/>
    <property type="match status" value="1"/>
</dbReference>
<dbReference type="InterPro" id="IPR013780">
    <property type="entry name" value="Glyco_hydro_b"/>
</dbReference>
<dbReference type="EMBL" id="JAGGLV010000006">
    <property type="protein sequence ID" value="MBP2112191.1"/>
    <property type="molecule type" value="Genomic_DNA"/>
</dbReference>